<feature type="region of interest" description="Disordered" evidence="2">
    <location>
        <begin position="186"/>
        <end position="209"/>
    </location>
</feature>
<dbReference type="InterPro" id="IPR003765">
    <property type="entry name" value="NO3_reductase_chaperone_NarJ"/>
</dbReference>
<protein>
    <submittedName>
        <fullName evidence="3">Nitrate reductase molybdenum cofactor assembly chaperone</fullName>
    </submittedName>
</protein>
<evidence type="ECO:0000313" key="4">
    <source>
        <dbReference type="Proteomes" id="UP000316806"/>
    </source>
</evidence>
<dbReference type="Proteomes" id="UP000316806">
    <property type="component" value="Chromosome"/>
</dbReference>
<evidence type="ECO:0000256" key="2">
    <source>
        <dbReference type="SAM" id="MobiDB-lite"/>
    </source>
</evidence>
<dbReference type="GO" id="GO:0016530">
    <property type="term" value="F:metallochaperone activity"/>
    <property type="evidence" value="ECO:0007669"/>
    <property type="project" value="TreeGrafter"/>
</dbReference>
<keyword evidence="1" id="KW-0534">Nitrate assimilation</keyword>
<evidence type="ECO:0000256" key="1">
    <source>
        <dbReference type="ARBA" id="ARBA00023063"/>
    </source>
</evidence>
<dbReference type="RefSeq" id="WP_144323001.1">
    <property type="nucleotide sequence ID" value="NZ_CP040916.1"/>
</dbReference>
<organism evidence="3 4">
    <name type="scientific">Streptomyces spectabilis</name>
    <dbReference type="NCBI Taxonomy" id="68270"/>
    <lineage>
        <taxon>Bacteria</taxon>
        <taxon>Bacillati</taxon>
        <taxon>Actinomycetota</taxon>
        <taxon>Actinomycetes</taxon>
        <taxon>Kitasatosporales</taxon>
        <taxon>Streptomycetaceae</taxon>
        <taxon>Streptomyces</taxon>
    </lineage>
</organism>
<evidence type="ECO:0000313" key="3">
    <source>
        <dbReference type="EMBL" id="QDQ15799.1"/>
    </source>
</evidence>
<dbReference type="GO" id="GO:0051082">
    <property type="term" value="F:unfolded protein binding"/>
    <property type="evidence" value="ECO:0007669"/>
    <property type="project" value="InterPro"/>
</dbReference>
<gene>
    <name evidence="3" type="primary">narJ</name>
    <name evidence="3" type="ORF">FH965_38940</name>
</gene>
<name>A0A516RJG9_STRST</name>
<dbReference type="InterPro" id="IPR020945">
    <property type="entry name" value="DMSO/NO3_reduct_chaperone"/>
</dbReference>
<dbReference type="AlphaFoldDB" id="A0A516RJG9"/>
<dbReference type="SUPFAM" id="SSF89155">
    <property type="entry name" value="TorD-like"/>
    <property type="match status" value="1"/>
</dbReference>
<accession>A0A516RJG9</accession>
<dbReference type="NCBIfam" id="TIGR00684">
    <property type="entry name" value="narJ"/>
    <property type="match status" value="1"/>
</dbReference>
<reference evidence="3 4" key="1">
    <citation type="journal article" date="2019" name="J. Ind. Microbiol. Biotechnol.">
        <title>The complete genomic sequence of Streptomyces spectabilis NRRL-2792 and identification of secondary metabolite biosynthetic gene clusters.</title>
        <authorList>
            <person name="Sinha A."/>
            <person name="Phillips-Salemka S."/>
            <person name="Niraula T.A."/>
            <person name="Short K.A."/>
            <person name="Niraula N.P."/>
        </authorList>
    </citation>
    <scope>NUCLEOTIDE SEQUENCE [LARGE SCALE GENOMIC DNA]</scope>
    <source>
        <strain evidence="3 4">NRRL 2792</strain>
    </source>
</reference>
<dbReference type="Pfam" id="PF02613">
    <property type="entry name" value="Nitrate_red_del"/>
    <property type="match status" value="1"/>
</dbReference>
<sequence length="209" mass="23302">MSDIPLVHQAASLLLLHPDADWPHRLRTVADALATAPGPRAEPLLRFCAAVADVPVLDLSARYVATFDRSRRRTLHLTYYTDGDTRRRGQSLLRWQDLYRAHGWQPPADELPDFLPLALEFAARCPEPGRAALREHRAAVELLRLALRDHRSPYADVLEAVCRTLPGASPSDRAAALRLARDGPPTETVGLLPFPQRAVPHPYEEEPVP</sequence>
<dbReference type="GO" id="GO:0042128">
    <property type="term" value="P:nitrate assimilation"/>
    <property type="evidence" value="ECO:0007669"/>
    <property type="project" value="UniProtKB-KW"/>
</dbReference>
<dbReference type="InterPro" id="IPR036411">
    <property type="entry name" value="TorD-like_sf"/>
</dbReference>
<dbReference type="PANTHER" id="PTHR43680">
    <property type="entry name" value="NITRATE REDUCTASE MOLYBDENUM COFACTOR ASSEMBLY CHAPERONE"/>
    <property type="match status" value="1"/>
</dbReference>
<dbReference type="PANTHER" id="PTHR43680:SF2">
    <property type="entry name" value="NITRATE REDUCTASE MOLYBDENUM COFACTOR ASSEMBLY CHAPERONE NARJ"/>
    <property type="match status" value="1"/>
</dbReference>
<dbReference type="Gene3D" id="1.10.3480.10">
    <property type="entry name" value="TorD-like"/>
    <property type="match status" value="1"/>
</dbReference>
<dbReference type="GO" id="GO:0051131">
    <property type="term" value="P:chaperone-mediated protein complex assembly"/>
    <property type="evidence" value="ECO:0007669"/>
    <property type="project" value="InterPro"/>
</dbReference>
<dbReference type="EMBL" id="CP040916">
    <property type="protein sequence ID" value="QDQ15799.1"/>
    <property type="molecule type" value="Genomic_DNA"/>
</dbReference>
<proteinExistence type="predicted"/>